<sequence>MSSAASRAPTAPLQRYLRWIQVTLYVGSGIFSLISCVTLKVTFDDLRDTCPLYARPAKVELAPSENGSYVLRLDGDLKGGEKKTCYYSMYLNITTASYSLLWGALFALLSSPNKARKGHLRRLVFPSLLFNSVLFTSQLISSCVLTLGHRFWCSSIISDLEDSEHVKELMRRSQFGLTCPLIQSFPWRSTHPDFAYFRSSKFFGLITIAQISSWMVSLTLLILSMICGERFFKAVWFGEFEGSQDSLQPQPQPQQRRSKFAPKATEAAAAVPGSSAASTGQPRNGMVRENPNAASASAAAAADMQAGHRKALALVSCPGTAAAAVAMAEQQQQQQQPDCLPGDTLMANQSALAGYERSLAARQRSAGGQSGRSLGGGSGGLSSSLASSATPLLALETPQSPQLPPGVAGAAPLMSPNEDAVQETQLWEPRVQQHHHLRQQSHPPNNSLTMRQHGGGRSRDCNLYSAWRTQY</sequence>
<dbReference type="PANTHER" id="PTHR31872:SF7">
    <property type="entry name" value="TRANSMEMBRANE PROTEIN 179B-LIKE"/>
    <property type="match status" value="1"/>
</dbReference>
<dbReference type="EMBL" id="NIVC01004407">
    <property type="protein sequence ID" value="PAA47568.1"/>
    <property type="molecule type" value="Genomic_DNA"/>
</dbReference>
<feature type="compositionally biased region" description="Low complexity" evidence="6">
    <location>
        <begin position="261"/>
        <end position="278"/>
    </location>
</feature>
<keyword evidence="3 7" id="KW-1133">Transmembrane helix</keyword>
<evidence type="ECO:0000256" key="4">
    <source>
        <dbReference type="ARBA" id="ARBA00023136"/>
    </source>
</evidence>
<evidence type="ECO:0000256" key="6">
    <source>
        <dbReference type="SAM" id="MobiDB-lite"/>
    </source>
</evidence>
<comment type="similarity">
    <text evidence="5">Belongs to the TMEM179 family.</text>
</comment>
<evidence type="ECO:0000313" key="9">
    <source>
        <dbReference type="Proteomes" id="UP000215902"/>
    </source>
</evidence>
<feature type="compositionally biased region" description="Gly residues" evidence="6">
    <location>
        <begin position="368"/>
        <end position="380"/>
    </location>
</feature>
<accession>A0A267DE44</accession>
<reference evidence="8 9" key="1">
    <citation type="submission" date="2017-06" db="EMBL/GenBank/DDBJ databases">
        <title>A platform for efficient transgenesis in Macrostomum lignano, a flatworm model organism for stem cell research.</title>
        <authorList>
            <person name="Berezikov E."/>
        </authorList>
    </citation>
    <scope>NUCLEOTIDE SEQUENCE [LARGE SCALE GENOMIC DNA]</scope>
    <source>
        <strain evidence="8">DV1</strain>
        <tissue evidence="8">Whole organism</tissue>
    </source>
</reference>
<protein>
    <submittedName>
        <fullName evidence="8">Uncharacterized protein</fullName>
    </submittedName>
</protein>
<feature type="compositionally biased region" description="Polar residues" evidence="6">
    <location>
        <begin position="440"/>
        <end position="450"/>
    </location>
</feature>
<feature type="transmembrane region" description="Helical" evidence="7">
    <location>
        <begin position="89"/>
        <end position="111"/>
    </location>
</feature>
<keyword evidence="4 7" id="KW-0472">Membrane</keyword>
<feature type="transmembrane region" description="Helical" evidence="7">
    <location>
        <begin position="202"/>
        <end position="223"/>
    </location>
</feature>
<keyword evidence="9" id="KW-1185">Reference proteome</keyword>
<dbReference type="Proteomes" id="UP000215902">
    <property type="component" value="Unassembled WGS sequence"/>
</dbReference>
<dbReference type="Pfam" id="PF26158">
    <property type="entry name" value="Claudin_TMEM179-179B"/>
    <property type="match status" value="1"/>
</dbReference>
<feature type="region of interest" description="Disordered" evidence="6">
    <location>
        <begin position="243"/>
        <end position="294"/>
    </location>
</feature>
<gene>
    <name evidence="8" type="ORF">BOX15_Mlig009588g1</name>
</gene>
<organism evidence="8 9">
    <name type="scientific">Macrostomum lignano</name>
    <dbReference type="NCBI Taxonomy" id="282301"/>
    <lineage>
        <taxon>Eukaryota</taxon>
        <taxon>Metazoa</taxon>
        <taxon>Spiralia</taxon>
        <taxon>Lophotrochozoa</taxon>
        <taxon>Platyhelminthes</taxon>
        <taxon>Rhabditophora</taxon>
        <taxon>Macrostomorpha</taxon>
        <taxon>Macrostomida</taxon>
        <taxon>Macrostomidae</taxon>
        <taxon>Macrostomum</taxon>
    </lineage>
</organism>
<evidence type="ECO:0000313" key="8">
    <source>
        <dbReference type="EMBL" id="PAA47568.1"/>
    </source>
</evidence>
<dbReference type="InterPro" id="IPR029673">
    <property type="entry name" value="TMEM179"/>
</dbReference>
<evidence type="ECO:0000256" key="3">
    <source>
        <dbReference type="ARBA" id="ARBA00022989"/>
    </source>
</evidence>
<feature type="transmembrane region" description="Helical" evidence="7">
    <location>
        <begin position="123"/>
        <end position="147"/>
    </location>
</feature>
<comment type="caution">
    <text evidence="8">The sequence shown here is derived from an EMBL/GenBank/DDBJ whole genome shotgun (WGS) entry which is preliminary data.</text>
</comment>
<keyword evidence="2 7" id="KW-0812">Transmembrane</keyword>
<evidence type="ECO:0000256" key="5">
    <source>
        <dbReference type="ARBA" id="ARBA00093776"/>
    </source>
</evidence>
<evidence type="ECO:0000256" key="1">
    <source>
        <dbReference type="ARBA" id="ARBA00004141"/>
    </source>
</evidence>
<dbReference type="InterPro" id="IPR059010">
    <property type="entry name" value="TMEM179-179B"/>
</dbReference>
<name>A0A267DE44_9PLAT</name>
<comment type="subcellular location">
    <subcellularLocation>
        <location evidence="1">Membrane</location>
        <topology evidence="1">Multi-pass membrane protein</topology>
    </subcellularLocation>
</comment>
<feature type="transmembrane region" description="Helical" evidence="7">
    <location>
        <begin position="22"/>
        <end position="43"/>
    </location>
</feature>
<evidence type="ECO:0000256" key="2">
    <source>
        <dbReference type="ARBA" id="ARBA00022692"/>
    </source>
</evidence>
<proteinExistence type="inferred from homology"/>
<feature type="region of interest" description="Disordered" evidence="6">
    <location>
        <begin position="359"/>
        <end position="385"/>
    </location>
</feature>
<feature type="region of interest" description="Disordered" evidence="6">
    <location>
        <begin position="434"/>
        <end position="461"/>
    </location>
</feature>
<evidence type="ECO:0000256" key="7">
    <source>
        <dbReference type="SAM" id="Phobius"/>
    </source>
</evidence>
<dbReference type="AlphaFoldDB" id="A0A267DE44"/>
<dbReference type="OrthoDB" id="6325294at2759"/>
<dbReference type="PANTHER" id="PTHR31872">
    <property type="entry name" value="TRANSMEMBRANE PROTEIN 179"/>
    <property type="match status" value="1"/>
</dbReference>